<evidence type="ECO:0000256" key="13">
    <source>
        <dbReference type="SAM" id="MobiDB-lite"/>
    </source>
</evidence>
<comment type="function">
    <text evidence="1">Required for the export of heme to the periplasm for the biogenesis of c-type cytochromes.</text>
</comment>
<feature type="region of interest" description="Disordered" evidence="13">
    <location>
        <begin position="45"/>
        <end position="101"/>
    </location>
</feature>
<keyword evidence="8 14" id="KW-0812">Transmembrane</keyword>
<keyword evidence="9" id="KW-0201">Cytochrome c-type biogenesis</keyword>
<keyword evidence="5" id="KW-0813">Transport</keyword>
<evidence type="ECO:0000256" key="6">
    <source>
        <dbReference type="ARBA" id="ARBA00022475"/>
    </source>
</evidence>
<keyword evidence="7" id="KW-0997">Cell inner membrane</keyword>
<evidence type="ECO:0000256" key="9">
    <source>
        <dbReference type="ARBA" id="ARBA00022748"/>
    </source>
</evidence>
<comment type="caution">
    <text evidence="15">The sequence shown here is derived from an EMBL/GenBank/DDBJ whole genome shotgun (WGS) entry which is preliminary data.</text>
</comment>
<evidence type="ECO:0000256" key="14">
    <source>
        <dbReference type="SAM" id="Phobius"/>
    </source>
</evidence>
<gene>
    <name evidence="15" type="primary">ccmD</name>
    <name evidence="15" type="ORF">CWS31_008000</name>
</gene>
<reference evidence="15 16" key="1">
    <citation type="submission" date="2019-08" db="EMBL/GenBank/DDBJ databases">
        <title>Microbe sample from Colwellia echini.</title>
        <authorList>
            <person name="Christiansen L."/>
            <person name="Pathiraja D."/>
            <person name="Schultz-Johansen M."/>
            <person name="Choi I.-G."/>
            <person name="Stougaard P."/>
        </authorList>
    </citation>
    <scope>NUCLEOTIDE SEQUENCE [LARGE SCALE GENOMIC DNA]</scope>
    <source>
        <strain evidence="15 16">A3</strain>
    </source>
</reference>
<dbReference type="InterPro" id="IPR052075">
    <property type="entry name" value="Heme_exporter_D"/>
</dbReference>
<dbReference type="RefSeq" id="WP_101342844.1">
    <property type="nucleotide sequence ID" value="NZ_PJAI02000007.1"/>
</dbReference>
<organism evidence="15 16">
    <name type="scientific">Colwellia echini</name>
    <dbReference type="NCBI Taxonomy" id="1982103"/>
    <lineage>
        <taxon>Bacteria</taxon>
        <taxon>Pseudomonadati</taxon>
        <taxon>Pseudomonadota</taxon>
        <taxon>Gammaproteobacteria</taxon>
        <taxon>Alteromonadales</taxon>
        <taxon>Colwelliaceae</taxon>
        <taxon>Colwellia</taxon>
    </lineage>
</organism>
<evidence type="ECO:0000256" key="11">
    <source>
        <dbReference type="ARBA" id="ARBA00023136"/>
    </source>
</evidence>
<evidence type="ECO:0000256" key="7">
    <source>
        <dbReference type="ARBA" id="ARBA00022519"/>
    </source>
</evidence>
<dbReference type="PANTHER" id="PTHR37531">
    <property type="entry name" value="HEME EXPORTER PROTEIN D"/>
    <property type="match status" value="1"/>
</dbReference>
<keyword evidence="16" id="KW-1185">Reference proteome</keyword>
<dbReference type="NCBIfam" id="TIGR03141">
    <property type="entry name" value="cytochro_ccmD"/>
    <property type="match status" value="1"/>
</dbReference>
<protein>
    <recommendedName>
        <fullName evidence="4">Heme exporter protein D</fullName>
    </recommendedName>
    <alternativeName>
        <fullName evidence="12">Cytochrome c-type biogenesis protein CcmD</fullName>
    </alternativeName>
</protein>
<keyword evidence="10 14" id="KW-1133">Transmembrane helix</keyword>
<dbReference type="EMBL" id="PJAI02000007">
    <property type="protein sequence ID" value="TYK65884.1"/>
    <property type="molecule type" value="Genomic_DNA"/>
</dbReference>
<comment type="similarity">
    <text evidence="3">Belongs to the CcmD/CycX/HelD family.</text>
</comment>
<comment type="subcellular location">
    <subcellularLocation>
        <location evidence="2">Cell inner membrane</location>
        <topology evidence="2">Single-pass membrane protein</topology>
    </subcellularLocation>
</comment>
<evidence type="ECO:0000256" key="2">
    <source>
        <dbReference type="ARBA" id="ARBA00004377"/>
    </source>
</evidence>
<dbReference type="Proteomes" id="UP000815846">
    <property type="component" value="Unassembled WGS sequence"/>
</dbReference>
<proteinExistence type="inferred from homology"/>
<evidence type="ECO:0000256" key="1">
    <source>
        <dbReference type="ARBA" id="ARBA00002442"/>
    </source>
</evidence>
<evidence type="ECO:0000256" key="10">
    <source>
        <dbReference type="ARBA" id="ARBA00022989"/>
    </source>
</evidence>
<feature type="compositionally biased region" description="Basic residues" evidence="13">
    <location>
        <begin position="45"/>
        <end position="54"/>
    </location>
</feature>
<keyword evidence="11 14" id="KW-0472">Membrane</keyword>
<dbReference type="PANTHER" id="PTHR37531:SF1">
    <property type="entry name" value="HEME EXPORTER PROTEIN D"/>
    <property type="match status" value="1"/>
</dbReference>
<accession>A0ABY3MXH1</accession>
<evidence type="ECO:0000256" key="5">
    <source>
        <dbReference type="ARBA" id="ARBA00022448"/>
    </source>
</evidence>
<feature type="compositionally biased region" description="Low complexity" evidence="13">
    <location>
        <begin position="74"/>
        <end position="92"/>
    </location>
</feature>
<sequence>MQFNSFSDFINMGSYGFYVWLSYGAAAVILTFLLIKSKSGHLHTMKQIAKRKHREDKLREARELRKKQSHNKAETSTEQSSTQTSTVTSTPTNKALNEVTE</sequence>
<evidence type="ECO:0000313" key="16">
    <source>
        <dbReference type="Proteomes" id="UP000815846"/>
    </source>
</evidence>
<dbReference type="Pfam" id="PF04995">
    <property type="entry name" value="CcmD"/>
    <property type="match status" value="1"/>
</dbReference>
<dbReference type="InterPro" id="IPR007078">
    <property type="entry name" value="Haem_export_protD_CcmD"/>
</dbReference>
<keyword evidence="6" id="KW-1003">Cell membrane</keyword>
<evidence type="ECO:0000256" key="3">
    <source>
        <dbReference type="ARBA" id="ARBA00008741"/>
    </source>
</evidence>
<evidence type="ECO:0000256" key="8">
    <source>
        <dbReference type="ARBA" id="ARBA00022692"/>
    </source>
</evidence>
<name>A0ABY3MXH1_9GAMM</name>
<feature type="transmembrane region" description="Helical" evidence="14">
    <location>
        <begin position="15"/>
        <end position="35"/>
    </location>
</feature>
<evidence type="ECO:0000256" key="12">
    <source>
        <dbReference type="ARBA" id="ARBA00032938"/>
    </source>
</evidence>
<evidence type="ECO:0000256" key="4">
    <source>
        <dbReference type="ARBA" id="ARBA00016461"/>
    </source>
</evidence>
<evidence type="ECO:0000313" key="15">
    <source>
        <dbReference type="EMBL" id="TYK65884.1"/>
    </source>
</evidence>